<dbReference type="Gene3D" id="3.40.630.30">
    <property type="match status" value="1"/>
</dbReference>
<sequence length="211" mass="22750">MTDPNFYIESPRLYLSYFQPALDTHCDFLVELWNSPEFIRDATGGAGTSIKDREAARTRLATFAAAHERNGYGIFLVSLKPADAAPADADADVPFQEKLARAKLIGTVSLLRGTSPTAYKAPDLGFAILPEEMRKGYAREAAQTLLAWAKRERGVDVALGFTGPKNAGSNGLFRSLGFQDCGVHTLVEFGGDEAAVWVSPGADTDLSVYGI</sequence>
<dbReference type="AlphaFoldDB" id="A0A4V6MVZ1"/>
<protein>
    <submittedName>
        <fullName evidence="2">Acyl-CoA N-acyltransferase</fullName>
    </submittedName>
</protein>
<evidence type="ECO:0000259" key="1">
    <source>
        <dbReference type="Pfam" id="PF13302"/>
    </source>
</evidence>
<dbReference type="InterPro" id="IPR051531">
    <property type="entry name" value="N-acetyltransferase"/>
</dbReference>
<dbReference type="InterPro" id="IPR000182">
    <property type="entry name" value="GNAT_dom"/>
</dbReference>
<name>A0A4V6MVZ1_9APHY</name>
<dbReference type="Proteomes" id="UP000292957">
    <property type="component" value="Unassembled WGS sequence"/>
</dbReference>
<feature type="domain" description="N-acetyltransferase" evidence="1">
    <location>
        <begin position="17"/>
        <end position="179"/>
    </location>
</feature>
<gene>
    <name evidence="2" type="ORF">BD311DRAFT_720414</name>
</gene>
<dbReference type="GO" id="GO:0016747">
    <property type="term" value="F:acyltransferase activity, transferring groups other than amino-acyl groups"/>
    <property type="evidence" value="ECO:0007669"/>
    <property type="project" value="InterPro"/>
</dbReference>
<organism evidence="2">
    <name type="scientific">Dichomitus squalens</name>
    <dbReference type="NCBI Taxonomy" id="114155"/>
    <lineage>
        <taxon>Eukaryota</taxon>
        <taxon>Fungi</taxon>
        <taxon>Dikarya</taxon>
        <taxon>Basidiomycota</taxon>
        <taxon>Agaricomycotina</taxon>
        <taxon>Agaricomycetes</taxon>
        <taxon>Polyporales</taxon>
        <taxon>Polyporaceae</taxon>
        <taxon>Dichomitus</taxon>
    </lineage>
</organism>
<reference evidence="2" key="1">
    <citation type="submission" date="2019-01" db="EMBL/GenBank/DDBJ databases">
        <title>Draft genome sequences of three monokaryotic isolates of the white-rot basidiomycete fungus Dichomitus squalens.</title>
        <authorList>
            <consortium name="DOE Joint Genome Institute"/>
            <person name="Lopez S.C."/>
            <person name="Andreopoulos B."/>
            <person name="Pangilinan J."/>
            <person name="Lipzen A."/>
            <person name="Riley R."/>
            <person name="Ahrendt S."/>
            <person name="Ng V."/>
            <person name="Barry K."/>
            <person name="Daum C."/>
            <person name="Grigoriev I.V."/>
            <person name="Hilden K.S."/>
            <person name="Makela M.R."/>
            <person name="de Vries R.P."/>
        </authorList>
    </citation>
    <scope>NUCLEOTIDE SEQUENCE [LARGE SCALE GENOMIC DNA]</scope>
    <source>
        <strain evidence="2">OM18370.1</strain>
    </source>
</reference>
<accession>A0A4V6MVZ1</accession>
<dbReference type="InterPro" id="IPR016181">
    <property type="entry name" value="Acyl_CoA_acyltransferase"/>
</dbReference>
<dbReference type="Pfam" id="PF13302">
    <property type="entry name" value="Acetyltransf_3"/>
    <property type="match status" value="1"/>
</dbReference>
<dbReference type="OrthoDB" id="630895at2759"/>
<dbReference type="PANTHER" id="PTHR43792:SF16">
    <property type="entry name" value="N-ACETYLTRANSFERASE DOMAIN-CONTAINING PROTEIN"/>
    <property type="match status" value="1"/>
</dbReference>
<dbReference type="EMBL" id="ML143412">
    <property type="protein sequence ID" value="TBU29603.1"/>
    <property type="molecule type" value="Genomic_DNA"/>
</dbReference>
<keyword evidence="2" id="KW-0012">Acyltransferase</keyword>
<proteinExistence type="predicted"/>
<evidence type="ECO:0000313" key="2">
    <source>
        <dbReference type="EMBL" id="TBU29603.1"/>
    </source>
</evidence>
<dbReference type="SUPFAM" id="SSF55729">
    <property type="entry name" value="Acyl-CoA N-acyltransferases (Nat)"/>
    <property type="match status" value="1"/>
</dbReference>
<keyword evidence="2" id="KW-0808">Transferase</keyword>
<dbReference type="PANTHER" id="PTHR43792">
    <property type="entry name" value="GNAT FAMILY, PUTATIVE (AFU_ORTHOLOGUE AFUA_3G00765)-RELATED-RELATED"/>
    <property type="match status" value="1"/>
</dbReference>